<evidence type="ECO:0000313" key="1">
    <source>
        <dbReference type="EMBL" id="QEG25072.1"/>
    </source>
</evidence>
<protein>
    <submittedName>
        <fullName evidence="1">Uncharacterized protein</fullName>
    </submittedName>
</protein>
<name>A0A5B9PK19_9BACT</name>
<dbReference type="EMBL" id="CP042912">
    <property type="protein sequence ID" value="QEG25072.1"/>
    <property type="molecule type" value="Genomic_DNA"/>
</dbReference>
<sequence length="56" mass="6196">MTFDRRHPPKSRHASKLLTKSLLLGNCRARVADLTAISTGRQLQASARKVLLIAKV</sequence>
<dbReference type="Proteomes" id="UP000322214">
    <property type="component" value="Chromosome"/>
</dbReference>
<dbReference type="AlphaFoldDB" id="A0A5B9PK19"/>
<gene>
    <name evidence="1" type="ORF">MFFC18_49950</name>
</gene>
<reference evidence="1 2" key="1">
    <citation type="submission" date="2019-08" db="EMBL/GenBank/DDBJ databases">
        <title>Deep-cultivation of Planctomycetes and their phenomic and genomic characterization uncovers novel biology.</title>
        <authorList>
            <person name="Wiegand S."/>
            <person name="Jogler M."/>
            <person name="Boedeker C."/>
            <person name="Pinto D."/>
            <person name="Vollmers J."/>
            <person name="Rivas-Marin E."/>
            <person name="Kohn T."/>
            <person name="Peeters S.H."/>
            <person name="Heuer A."/>
            <person name="Rast P."/>
            <person name="Oberbeckmann S."/>
            <person name="Bunk B."/>
            <person name="Jeske O."/>
            <person name="Meyerdierks A."/>
            <person name="Storesund J.E."/>
            <person name="Kallscheuer N."/>
            <person name="Luecker S."/>
            <person name="Lage O.M."/>
            <person name="Pohl T."/>
            <person name="Merkel B.J."/>
            <person name="Hornburger P."/>
            <person name="Mueller R.-W."/>
            <person name="Bruemmer F."/>
            <person name="Labrenz M."/>
            <person name="Spormann A.M."/>
            <person name="Op den Camp H."/>
            <person name="Overmann J."/>
            <person name="Amann R."/>
            <person name="Jetten M.S.M."/>
            <person name="Mascher T."/>
            <person name="Medema M.H."/>
            <person name="Devos D.P."/>
            <person name="Kaster A.-K."/>
            <person name="Ovreas L."/>
            <person name="Rohde M."/>
            <person name="Galperin M.Y."/>
            <person name="Jogler C."/>
        </authorList>
    </citation>
    <scope>NUCLEOTIDE SEQUENCE [LARGE SCALE GENOMIC DNA]</scope>
    <source>
        <strain evidence="1 2">FC18</strain>
    </source>
</reference>
<dbReference type="KEGG" id="mff:MFFC18_49950"/>
<accession>A0A5B9PK19</accession>
<dbReference type="STRING" id="980251.GCA_001642875_01373"/>
<organism evidence="1 2">
    <name type="scientific">Mariniblastus fucicola</name>
    <dbReference type="NCBI Taxonomy" id="980251"/>
    <lineage>
        <taxon>Bacteria</taxon>
        <taxon>Pseudomonadati</taxon>
        <taxon>Planctomycetota</taxon>
        <taxon>Planctomycetia</taxon>
        <taxon>Pirellulales</taxon>
        <taxon>Pirellulaceae</taxon>
        <taxon>Mariniblastus</taxon>
    </lineage>
</organism>
<proteinExistence type="predicted"/>
<evidence type="ECO:0000313" key="2">
    <source>
        <dbReference type="Proteomes" id="UP000322214"/>
    </source>
</evidence>
<keyword evidence="2" id="KW-1185">Reference proteome</keyword>